<protein>
    <submittedName>
        <fullName evidence="2">VOC family protein</fullName>
    </submittedName>
</protein>
<gene>
    <name evidence="2" type="ORF">AAG747_22020</name>
</gene>
<evidence type="ECO:0000313" key="3">
    <source>
        <dbReference type="Proteomes" id="UP001403385"/>
    </source>
</evidence>
<dbReference type="InterPro" id="IPR004360">
    <property type="entry name" value="Glyas_Fos-R_dOase_dom"/>
</dbReference>
<dbReference type="PANTHER" id="PTHR33990">
    <property type="entry name" value="PROTEIN YJDN-RELATED"/>
    <property type="match status" value="1"/>
</dbReference>
<dbReference type="RefSeq" id="WP_346823394.1">
    <property type="nucleotide sequence ID" value="NZ_JBDKWZ010000015.1"/>
</dbReference>
<dbReference type="Proteomes" id="UP001403385">
    <property type="component" value="Unassembled WGS sequence"/>
</dbReference>
<dbReference type="InterPro" id="IPR029068">
    <property type="entry name" value="Glyas_Bleomycin-R_OHBP_Dase"/>
</dbReference>
<keyword evidence="3" id="KW-1185">Reference proteome</keyword>
<proteinExistence type="predicted"/>
<reference evidence="2 3" key="1">
    <citation type="submission" date="2024-04" db="EMBL/GenBank/DDBJ databases">
        <title>Novel genus in family Flammeovirgaceae.</title>
        <authorList>
            <person name="Nguyen T.H."/>
            <person name="Vuong T.Q."/>
            <person name="Le H."/>
            <person name="Kim S.-G."/>
        </authorList>
    </citation>
    <scope>NUCLEOTIDE SEQUENCE [LARGE SCALE GENOMIC DNA]</scope>
    <source>
        <strain evidence="2 3">JCM 23209</strain>
    </source>
</reference>
<evidence type="ECO:0000313" key="2">
    <source>
        <dbReference type="EMBL" id="MEN7550612.1"/>
    </source>
</evidence>
<feature type="domain" description="Glyoxalase/fosfomycin resistance/dioxygenase" evidence="1">
    <location>
        <begin position="4"/>
        <end position="130"/>
    </location>
</feature>
<organism evidence="2 3">
    <name type="scientific">Rapidithrix thailandica</name>
    <dbReference type="NCBI Taxonomy" id="413964"/>
    <lineage>
        <taxon>Bacteria</taxon>
        <taxon>Pseudomonadati</taxon>
        <taxon>Bacteroidota</taxon>
        <taxon>Cytophagia</taxon>
        <taxon>Cytophagales</taxon>
        <taxon>Flammeovirgaceae</taxon>
        <taxon>Rapidithrix</taxon>
    </lineage>
</organism>
<dbReference type="Pfam" id="PF00903">
    <property type="entry name" value="Glyoxalase"/>
    <property type="match status" value="1"/>
</dbReference>
<dbReference type="AlphaFoldDB" id="A0AAW9SAZ5"/>
<dbReference type="PANTHER" id="PTHR33990:SF1">
    <property type="entry name" value="PROTEIN YJDN"/>
    <property type="match status" value="1"/>
</dbReference>
<dbReference type="EMBL" id="JBDKWZ010000015">
    <property type="protein sequence ID" value="MEN7550612.1"/>
    <property type="molecule type" value="Genomic_DNA"/>
</dbReference>
<dbReference type="Gene3D" id="3.10.180.10">
    <property type="entry name" value="2,3-Dihydroxybiphenyl 1,2-Dioxygenase, domain 1"/>
    <property type="match status" value="1"/>
</dbReference>
<evidence type="ECO:0000259" key="1">
    <source>
        <dbReference type="Pfam" id="PF00903"/>
    </source>
</evidence>
<dbReference type="InterPro" id="IPR028973">
    <property type="entry name" value="PhnB-like"/>
</dbReference>
<sequence length="138" mass="15537">MIQINPYICFNGKCREAMNFYQECLGGELSFQTIGESPMAAQCPEGIQDQILHSMLANGSLVLMATDITPPEGYKPGNDISISLNFDEEEETRQCFEKLSLGGKVIEPLKEQFWGAIFGVVQDRFGKVWMLNYENNNN</sequence>
<name>A0AAW9SAZ5_9BACT</name>
<accession>A0AAW9SAZ5</accession>
<comment type="caution">
    <text evidence="2">The sequence shown here is derived from an EMBL/GenBank/DDBJ whole genome shotgun (WGS) entry which is preliminary data.</text>
</comment>
<dbReference type="SUPFAM" id="SSF54593">
    <property type="entry name" value="Glyoxalase/Bleomycin resistance protein/Dihydroxybiphenyl dioxygenase"/>
    <property type="match status" value="1"/>
</dbReference>
<dbReference type="CDD" id="cd06588">
    <property type="entry name" value="PhnB_like"/>
    <property type="match status" value="1"/>
</dbReference>